<keyword evidence="4" id="KW-1185">Reference proteome</keyword>
<feature type="domain" description="EVE" evidence="2">
    <location>
        <begin position="3"/>
        <end position="150"/>
    </location>
</feature>
<dbReference type="InterPro" id="IPR002740">
    <property type="entry name" value="EVE_domain"/>
</dbReference>
<dbReference type="SUPFAM" id="SSF88697">
    <property type="entry name" value="PUA domain-like"/>
    <property type="match status" value="1"/>
</dbReference>
<dbReference type="EMBL" id="CP116967">
    <property type="protein sequence ID" value="WNM60109.1"/>
    <property type="molecule type" value="Genomic_DNA"/>
</dbReference>
<sequence length="163" mass="18923">MVQYWLFKSEPTTFSIDDLVHSPRKTTCWEGVRNYQARNFLKSMNVGDLGFFYHSNTDPPAIVGIVKVVKAAYPDSFAFDSRSRYFDPRSAPDSPRWFLVDVQFVKKFPQALQLEQLRAVKGLEKMELLRKGSRLSIQPVRPDEWQRVLDCVQNNNNHSPTPK</sequence>
<name>A0AA96GKQ9_9BACT</name>
<dbReference type="PANTHER" id="PTHR14087:SF7">
    <property type="entry name" value="THYMOCYTE NUCLEAR PROTEIN 1"/>
    <property type="match status" value="1"/>
</dbReference>
<accession>A0AA96GKQ9</accession>
<evidence type="ECO:0000313" key="3">
    <source>
        <dbReference type="EMBL" id="WNM60109.1"/>
    </source>
</evidence>
<evidence type="ECO:0000313" key="4">
    <source>
        <dbReference type="Proteomes" id="UP001302719"/>
    </source>
</evidence>
<dbReference type="InterPro" id="IPR047197">
    <property type="entry name" value="THYN1-like_EVE"/>
</dbReference>
<dbReference type="AlphaFoldDB" id="A0AA96GKQ9"/>
<protein>
    <submittedName>
        <fullName evidence="3">EVE domain-containing protein</fullName>
    </submittedName>
</protein>
<dbReference type="Proteomes" id="UP001302719">
    <property type="component" value="Chromosome"/>
</dbReference>
<dbReference type="FunFam" id="3.10.590.10:FF:000003">
    <property type="entry name" value="Thymocyte nuclear protein 1"/>
    <property type="match status" value="1"/>
</dbReference>
<dbReference type="Gene3D" id="3.10.590.10">
    <property type="entry name" value="ph1033 like domains"/>
    <property type="match status" value="1"/>
</dbReference>
<dbReference type="PANTHER" id="PTHR14087">
    <property type="entry name" value="THYMOCYTE NUCLEAR PROTEIN 1"/>
    <property type="match status" value="1"/>
</dbReference>
<gene>
    <name evidence="3" type="ORF">PP769_07430</name>
</gene>
<organism evidence="3 4">
    <name type="scientific">Candidatus Nitrospira allomarina</name>
    <dbReference type="NCBI Taxonomy" id="3020900"/>
    <lineage>
        <taxon>Bacteria</taxon>
        <taxon>Pseudomonadati</taxon>
        <taxon>Nitrospirota</taxon>
        <taxon>Nitrospiria</taxon>
        <taxon>Nitrospirales</taxon>
        <taxon>Nitrospiraceae</taxon>
        <taxon>Nitrospira</taxon>
    </lineage>
</organism>
<dbReference type="KEGG" id="nall:PP769_07430"/>
<evidence type="ECO:0000256" key="1">
    <source>
        <dbReference type="ARBA" id="ARBA00022553"/>
    </source>
</evidence>
<reference evidence="3 4" key="1">
    <citation type="submission" date="2023-01" db="EMBL/GenBank/DDBJ databases">
        <title>Cultivation and genomic characterization of new, ubiquitous marine nitrite-oxidizing bacteria from the Nitrospirales.</title>
        <authorList>
            <person name="Mueller A.J."/>
            <person name="Daebeler A."/>
            <person name="Herbold C.W."/>
            <person name="Kirkegaard R.H."/>
            <person name="Daims H."/>
        </authorList>
    </citation>
    <scope>NUCLEOTIDE SEQUENCE [LARGE SCALE GENOMIC DNA]</scope>
    <source>
        <strain evidence="3 4">VA</strain>
    </source>
</reference>
<dbReference type="CDD" id="cd21133">
    <property type="entry name" value="EVE"/>
    <property type="match status" value="1"/>
</dbReference>
<dbReference type="Pfam" id="PF01878">
    <property type="entry name" value="EVE"/>
    <property type="match status" value="1"/>
</dbReference>
<dbReference type="InterPro" id="IPR015947">
    <property type="entry name" value="PUA-like_sf"/>
</dbReference>
<evidence type="ECO:0000259" key="2">
    <source>
        <dbReference type="Pfam" id="PF01878"/>
    </source>
</evidence>
<dbReference type="InterPro" id="IPR052181">
    <property type="entry name" value="5hmC_binding"/>
</dbReference>
<keyword evidence="1" id="KW-0597">Phosphoprotein</keyword>
<dbReference type="RefSeq" id="WP_312647042.1">
    <property type="nucleotide sequence ID" value="NZ_CP116967.1"/>
</dbReference>
<proteinExistence type="predicted"/>